<accession>A0A915YJS4</accession>
<dbReference type="KEGG" id="aup:AsAng_0052830"/>
<evidence type="ECO:0000313" key="1">
    <source>
        <dbReference type="EMBL" id="BDS14503.1"/>
    </source>
</evidence>
<evidence type="ECO:0000313" key="2">
    <source>
        <dbReference type="Proteomes" id="UP001060919"/>
    </source>
</evidence>
<organism evidence="1 2">
    <name type="scientific">Aureispira anguillae</name>
    <dbReference type="NCBI Taxonomy" id="2864201"/>
    <lineage>
        <taxon>Bacteria</taxon>
        <taxon>Pseudomonadati</taxon>
        <taxon>Bacteroidota</taxon>
        <taxon>Saprospiria</taxon>
        <taxon>Saprospirales</taxon>
        <taxon>Saprospiraceae</taxon>
        <taxon>Aureispira</taxon>
    </lineage>
</organism>
<dbReference type="PROSITE" id="PS51257">
    <property type="entry name" value="PROKAR_LIPOPROTEIN"/>
    <property type="match status" value="1"/>
</dbReference>
<name>A0A915YJS4_9BACT</name>
<keyword evidence="2" id="KW-1185">Reference proteome</keyword>
<dbReference type="EMBL" id="AP026867">
    <property type="protein sequence ID" value="BDS14503.1"/>
    <property type="molecule type" value="Genomic_DNA"/>
</dbReference>
<dbReference type="AlphaFoldDB" id="A0A915YJS4"/>
<reference evidence="1" key="1">
    <citation type="submission" date="2022-09" db="EMBL/GenBank/DDBJ databases">
        <title>Aureispira anguillicida sp. nov., isolated from Leptocephalus of Japanese eel Anguilla japonica.</title>
        <authorList>
            <person name="Yuasa K."/>
            <person name="Mekata T."/>
            <person name="Ikunari K."/>
        </authorList>
    </citation>
    <scope>NUCLEOTIDE SEQUENCE</scope>
    <source>
        <strain evidence="1">EL160426</strain>
    </source>
</reference>
<evidence type="ECO:0008006" key="3">
    <source>
        <dbReference type="Google" id="ProtNLM"/>
    </source>
</evidence>
<gene>
    <name evidence="1" type="ORF">AsAng_0052830</name>
</gene>
<dbReference type="Proteomes" id="UP001060919">
    <property type="component" value="Chromosome"/>
</dbReference>
<sequence>MRRFYFLLLLSIIITGCQQQQVPETLYDLEGQSITSQTREMQRSILYQVPKERVLNQPIKIFDGYVLERIKNQKNVRLKIQNDNGELLMFEIEEELANQLRQNMELIVRYSHVKGEVVVVEIRKKS</sequence>
<protein>
    <recommendedName>
        <fullName evidence="3">Lipoprotein</fullName>
    </recommendedName>
</protein>
<dbReference type="RefSeq" id="WP_264789718.1">
    <property type="nucleotide sequence ID" value="NZ_AP026867.1"/>
</dbReference>
<proteinExistence type="predicted"/>